<protein>
    <submittedName>
        <fullName evidence="11">Uncharacterized protein</fullName>
    </submittedName>
</protein>
<keyword evidence="6" id="KW-0436">Ligase</keyword>
<sequence>MTGNKTMTTQPNEELALAIVGMAGRFPGAEDINQFWSNLTEGKESLSRFTKEELREAGLNPDVLQHSGFVPVGGVLEKGEAFDASFFRILPRDAELLDPQQRVFLECAWHGLEHAGYAPGNIEGAVGVFAGAGFSYYLLEQIAEDWRQGASGVSFQRLMAADSAYLATRTAYKLNLKGPTLSVASACSTSLVAVHLACQSLLDGECDMALAGGVKVAVPQTMGHLYQAGAPFSPDGHCRAFDEQAAGCVAGNGVGVVVLKRLKDALRDRDTIHSVILASATNNDGADKIGYTAPSLEGQAAVITEAISLAGVEPSSIGYVETHGTATALGDALEIQALNRVFSRDSACGAENCAIGSLKTNIGHLDTAAGVAGLIKTTLMLKHGQLVPSLHFNRPHPRVPLHGSPFRVATALQPWRHDDHPRRAGISAFGVGGSNVHMVLQQPPSLPMTASDDDQPRVLTLSATEPAALRSLAQIYRQWLSDFRDGGIDDICFTAFHGRAHFPWRLALAARTVAELTEQLAIVDDTHFRQCEEQVADGIVLSLSDREDLAPLAGAELYHTASVFARTLDSLAQEARDEGDNLLDEWLGRTAARPDIRSQRLRRFALDCALAEQFRDAGATIRTVRGEGRAYFLAQYLSGRLSRDRALANYLADGDVPDEQETYNSFTLALNHHAGDACYLSGVGDEALAWWRMLADLYVRGVQLSPSAVSRPDARRVPLPCYPFQRQVYHIGPGAGQFRAPWDELVTAARQEAGRLTPLLNIERLPEQEALMETLSASYIASALQQLGAFGADEERCSLETFARECAIRPELVQLSSRLLEGAVEYGLLQSDGQGWWDLEAPDERQIVQQEIEARELWAEYPVMRDIFPQIGRSLAQLLQGKADLREIYFPQGSLTQAHSIYAGLPTSRYFNGVLAATVGAWALWQPPHRLLRVLEIGAGTGASTEAVLPLLREHCKEYCFTDVSPLFLEQAEQRFVDYDFVRYRLLDIECDPALQEMETGCYDLVIAANVLHVAGEIDAALMHARRLLAPGGVLMLYEITRASLLGEITTGLLLPPTCDQDVRHGQPFMTVEQWHQRAMLNGFSRSSAFPEDDSAAAPVGERLILLRADGLRYGRDTVHQAPPQTGTSPTATTDDVSSTLYRIAWQDAPGGSDVDLDGGWLICQRDGADVSSVLHTLETAGAAVRLISCDGVDQWREVLAAAADLPEPRRLLVVGGYPLSAPTDGIVVQHELEKNCLQQLALLQALEGSEVPLSCVALACRAGQDQSGDVQPLSHALWSFGRTLSMGHRAIPWRRLDWDGADATVLLNTVADPFGSDEAIIRRQTLQVPCLQSFHAADDAFACSPQATYLIAGGLGGLGMQTARWLVKRGARHLAVIGRKTGGEAERNLRAMLAQQDVELMIRAADLTLRADLDRVLDEVARTMPPLRGVIHSAVWSGDGFETLEPAERMRLAFNPKVAGGWNMHQATHHLELDFFLLFSSAVTHTPIAGLPDYAAANAFLEGLARYRHHRGMVAQAIAWGSWSDVGAVADAALRRRLEQSGVQHFTPERGLATLGRCVSTPVPALGAMLVDWRRQLASFSDEDCPALYRDLRQAALASSGEEENCWLERWRNATEEVRDGVLLAYLQTTFAALLRLDAGKLTPDADLIQLGLDSLLFLEVATLFSRELNVRASAGELFQRSTIRAQADYLSTLLEQPVENEVQRDEPALESYLQPLSEEHHEPFPLTDMQQAYWMGRRAEFELGNVAAHGYIELEGENWDIPRLEQAWRQVVRRHDMLRAVILPQGNQQIIADPPLWSFVVEDMTALAAGKREERLLAIRSAMSHQLRDPSQWPLFDIRISRLPAGRLRLHFSLDNLTLDGRSLNIFLGEWVQLYRDPHFALPELTLNFRDYVLALRRYESSSTWRDAWRYWQNKLDSLPDAPPLPRVKNPADIRQPRFSRYTLRLEHTDWQQLCQRARQAGLTAAGVLCSAYAEILCCWSGSHRITLNLPTFNRLPLHPQVNQILGEFTSLTLLEVDNSQSLPFVQRAKALQRTLLDDLAHGTVSGVRVLRELGRRRNSGGQALMPVVFSSMFGLDEQPDDFDYDFSAIGFFGEQVFAISQTPQVWLDNHIHESDGGLNIYWDAVEELFPAGMIGDMFVAYCDLLRGLTEDDARWRQEHPVTLPPEQ</sequence>
<dbReference type="PROSITE" id="PS00012">
    <property type="entry name" value="PHOSPHOPANTETHEINE"/>
    <property type="match status" value="1"/>
</dbReference>
<dbReference type="Gene3D" id="3.40.50.720">
    <property type="entry name" value="NAD(P)-binding Rossmann-like Domain"/>
    <property type="match status" value="1"/>
</dbReference>
<dbReference type="PANTHER" id="PTHR43775:SF37">
    <property type="entry name" value="SI:DKEY-61P9.11"/>
    <property type="match status" value="1"/>
</dbReference>
<dbReference type="FunFam" id="3.30.559.30:FF:000006">
    <property type="entry name" value="Yersiniabactin polyketide/non-ribosomal peptide synthetase"/>
    <property type="match status" value="1"/>
</dbReference>
<proteinExistence type="inferred from homology"/>
<dbReference type="GO" id="GO:0004312">
    <property type="term" value="F:fatty acid synthase activity"/>
    <property type="evidence" value="ECO:0007669"/>
    <property type="project" value="TreeGrafter"/>
</dbReference>
<dbReference type="CDD" id="cd19535">
    <property type="entry name" value="Cyc_NRPS"/>
    <property type="match status" value="1"/>
</dbReference>
<keyword evidence="8" id="KW-0276">Fatty acid metabolism</keyword>
<evidence type="ECO:0000256" key="1">
    <source>
        <dbReference type="ARBA" id="ARBA00001957"/>
    </source>
</evidence>
<dbReference type="GO" id="GO:0005737">
    <property type="term" value="C:cytoplasm"/>
    <property type="evidence" value="ECO:0007669"/>
    <property type="project" value="TreeGrafter"/>
</dbReference>
<dbReference type="GO" id="GO:0006633">
    <property type="term" value="P:fatty acid biosynthetic process"/>
    <property type="evidence" value="ECO:0007669"/>
    <property type="project" value="UniProtKB-UniPathway"/>
</dbReference>
<dbReference type="InterPro" id="IPR018201">
    <property type="entry name" value="Ketoacyl_synth_AS"/>
</dbReference>
<dbReference type="InterPro" id="IPR036291">
    <property type="entry name" value="NAD(P)-bd_dom_sf"/>
</dbReference>
<dbReference type="InterPro" id="IPR057737">
    <property type="entry name" value="Condensation_MtbB-like"/>
</dbReference>
<dbReference type="GO" id="GO:0071770">
    <property type="term" value="P:DIM/DIP cell wall layer assembly"/>
    <property type="evidence" value="ECO:0007669"/>
    <property type="project" value="TreeGrafter"/>
</dbReference>
<dbReference type="SUPFAM" id="SSF53335">
    <property type="entry name" value="S-adenosyl-L-methionine-dependent methyltransferases"/>
    <property type="match status" value="1"/>
</dbReference>
<dbReference type="GO" id="GO:0005886">
    <property type="term" value="C:plasma membrane"/>
    <property type="evidence" value="ECO:0007669"/>
    <property type="project" value="TreeGrafter"/>
</dbReference>
<dbReference type="FunFam" id="3.30.559.10:FF:000023">
    <property type="entry name" value="Non-ribosomal peptide synthetase"/>
    <property type="match status" value="1"/>
</dbReference>
<dbReference type="InterPro" id="IPR013968">
    <property type="entry name" value="PKS_KR"/>
</dbReference>
<evidence type="ECO:0000256" key="9">
    <source>
        <dbReference type="ARBA" id="ARBA00023098"/>
    </source>
</evidence>
<name>A0A3T7S7H3_SALET</name>
<dbReference type="Gene3D" id="1.10.1200.10">
    <property type="entry name" value="ACP-like"/>
    <property type="match status" value="1"/>
</dbReference>
<keyword evidence="7" id="KW-0808">Transferase</keyword>
<dbReference type="InterPro" id="IPR057326">
    <property type="entry name" value="KR_dom"/>
</dbReference>
<dbReference type="GO" id="GO:0031177">
    <property type="term" value="F:phosphopantetheine binding"/>
    <property type="evidence" value="ECO:0007669"/>
    <property type="project" value="InterPro"/>
</dbReference>
<dbReference type="PANTHER" id="PTHR43775">
    <property type="entry name" value="FATTY ACID SYNTHASE"/>
    <property type="match status" value="1"/>
</dbReference>
<dbReference type="Pfam" id="PF00668">
    <property type="entry name" value="Condensation"/>
    <property type="match status" value="1"/>
</dbReference>
<organism evidence="11">
    <name type="scientific">Salmonella enterica I</name>
    <dbReference type="NCBI Taxonomy" id="59201"/>
    <lineage>
        <taxon>Bacteria</taxon>
        <taxon>Pseudomonadati</taxon>
        <taxon>Pseudomonadota</taxon>
        <taxon>Gammaproteobacteria</taxon>
        <taxon>Enterobacterales</taxon>
        <taxon>Enterobacteriaceae</taxon>
        <taxon>Salmonella</taxon>
    </lineage>
</organism>
<dbReference type="Pfam" id="PF22621">
    <property type="entry name" value="CurL-like_PKS_C"/>
    <property type="match status" value="1"/>
</dbReference>
<evidence type="ECO:0000256" key="8">
    <source>
        <dbReference type="ARBA" id="ARBA00022832"/>
    </source>
</evidence>
<dbReference type="InterPro" id="IPR036736">
    <property type="entry name" value="ACP-like_sf"/>
</dbReference>
<dbReference type="PROSITE" id="PS50075">
    <property type="entry name" value="CARRIER"/>
    <property type="match status" value="1"/>
</dbReference>
<dbReference type="SUPFAM" id="SSF51735">
    <property type="entry name" value="NAD(P)-binding Rossmann-fold domains"/>
    <property type="match status" value="2"/>
</dbReference>
<dbReference type="SUPFAM" id="SSF52777">
    <property type="entry name" value="CoA-dependent acyltransferases"/>
    <property type="match status" value="2"/>
</dbReference>
<dbReference type="GO" id="GO:0009403">
    <property type="term" value="P:toxin biosynthetic process"/>
    <property type="evidence" value="ECO:0007669"/>
    <property type="project" value="UniProtKB-ARBA"/>
</dbReference>
<keyword evidence="4" id="KW-0596">Phosphopantetheine</keyword>
<accession>A0A3T7S7H3</accession>
<dbReference type="Gene3D" id="3.40.50.150">
    <property type="entry name" value="Vaccinia Virus protein VP39"/>
    <property type="match status" value="1"/>
</dbReference>
<dbReference type="SUPFAM" id="SSF47336">
    <property type="entry name" value="ACP-like"/>
    <property type="match status" value="1"/>
</dbReference>
<gene>
    <name evidence="11" type="ORF">DM051_26975</name>
</gene>
<dbReference type="Proteomes" id="UP000839671">
    <property type="component" value="Unassembled WGS sequence"/>
</dbReference>
<dbReference type="GO" id="GO:0004315">
    <property type="term" value="F:3-oxoacyl-[acyl-carrier-protein] synthase activity"/>
    <property type="evidence" value="ECO:0007669"/>
    <property type="project" value="InterPro"/>
</dbReference>
<dbReference type="InterPro" id="IPR014030">
    <property type="entry name" value="Ketoacyl_synth_N"/>
</dbReference>
<evidence type="ECO:0000313" key="11">
    <source>
        <dbReference type="EMBL" id="EAA1980834.1"/>
    </source>
</evidence>
<comment type="caution">
    <text evidence="11">The sequence shown here is derived from an EMBL/GenBank/DDBJ whole genome shotgun (WGS) entry which is preliminary data.</text>
</comment>
<dbReference type="Pfam" id="PF00109">
    <property type="entry name" value="ketoacyl-synt"/>
    <property type="match status" value="1"/>
</dbReference>
<comment type="cofactor">
    <cofactor evidence="1">
        <name>pantetheine 4'-phosphate</name>
        <dbReference type="ChEBI" id="CHEBI:47942"/>
    </cofactor>
</comment>
<dbReference type="InterPro" id="IPR014031">
    <property type="entry name" value="Ketoacyl_synth_C"/>
</dbReference>
<dbReference type="UniPathway" id="UPA00094"/>
<dbReference type="Gene3D" id="3.30.559.10">
    <property type="entry name" value="Chloramphenicol acetyltransferase-like domain"/>
    <property type="match status" value="1"/>
</dbReference>
<comment type="similarity">
    <text evidence="3">Belongs to the short-chain dehydrogenases/reductases (SDR) family.</text>
</comment>
<dbReference type="PROSITE" id="PS52004">
    <property type="entry name" value="KS3_2"/>
    <property type="match status" value="1"/>
</dbReference>
<dbReference type="SMART" id="SM00822">
    <property type="entry name" value="PKS_KR"/>
    <property type="match status" value="1"/>
</dbReference>
<dbReference type="SMART" id="SM00823">
    <property type="entry name" value="PKS_PP"/>
    <property type="match status" value="1"/>
</dbReference>
<dbReference type="FunFam" id="3.40.47.10:FF:000042">
    <property type="entry name" value="Polyketide synthase Pks13"/>
    <property type="match status" value="1"/>
</dbReference>
<dbReference type="InterPro" id="IPR020841">
    <property type="entry name" value="PKS_Beta-ketoAc_synthase_dom"/>
</dbReference>
<dbReference type="Pfam" id="PF00550">
    <property type="entry name" value="PP-binding"/>
    <property type="match status" value="1"/>
</dbReference>
<comment type="pathway">
    <text evidence="2">Lipid metabolism; fatty acid biosynthesis.</text>
</comment>
<dbReference type="Gene3D" id="1.10.1240.100">
    <property type="match status" value="1"/>
</dbReference>
<dbReference type="InterPro" id="IPR013217">
    <property type="entry name" value="Methyltransf_12"/>
</dbReference>
<reference evidence="11" key="1">
    <citation type="submission" date="2018-06" db="EMBL/GenBank/DDBJ databases">
        <authorList>
            <person name="Ashton P.M."/>
            <person name="Dallman T."/>
            <person name="Nair S."/>
            <person name="De Pinna E."/>
            <person name="Peters T."/>
            <person name="Grant K."/>
        </authorList>
    </citation>
    <scope>NUCLEOTIDE SEQUENCE [LARGE SCALE GENOMIC DNA]</scope>
    <source>
        <strain evidence="11">310211</strain>
    </source>
</reference>
<dbReference type="InterPro" id="IPR016039">
    <property type="entry name" value="Thiolase-like"/>
</dbReference>
<dbReference type="Gene3D" id="3.40.47.10">
    <property type="match status" value="1"/>
</dbReference>
<keyword evidence="10" id="KW-0511">Multifunctional enzyme</keyword>
<dbReference type="CDD" id="cd02440">
    <property type="entry name" value="AdoMet_MTases"/>
    <property type="match status" value="1"/>
</dbReference>
<evidence type="ECO:0000256" key="4">
    <source>
        <dbReference type="ARBA" id="ARBA00022450"/>
    </source>
</evidence>
<dbReference type="PROSITE" id="PS00606">
    <property type="entry name" value="KS3_1"/>
    <property type="match status" value="1"/>
</dbReference>
<evidence type="ECO:0000256" key="10">
    <source>
        <dbReference type="ARBA" id="ARBA00023268"/>
    </source>
</evidence>
<dbReference type="GO" id="GO:0016874">
    <property type="term" value="F:ligase activity"/>
    <property type="evidence" value="ECO:0007669"/>
    <property type="project" value="UniProtKB-KW"/>
</dbReference>
<feature type="non-terminal residue" evidence="11">
    <location>
        <position position="2170"/>
    </location>
</feature>
<dbReference type="Gene3D" id="3.30.559.30">
    <property type="entry name" value="Nonribosomal peptide synthetase, condensation domain"/>
    <property type="match status" value="1"/>
</dbReference>
<dbReference type="Gene3D" id="3.30.70.3290">
    <property type="match status" value="1"/>
</dbReference>
<dbReference type="EMBL" id="AAAATI010000067">
    <property type="protein sequence ID" value="EAA1980834.1"/>
    <property type="molecule type" value="Genomic_DNA"/>
</dbReference>
<dbReference type="SUPFAM" id="SSF53901">
    <property type="entry name" value="Thiolase-like"/>
    <property type="match status" value="1"/>
</dbReference>
<evidence type="ECO:0000256" key="6">
    <source>
        <dbReference type="ARBA" id="ARBA00022598"/>
    </source>
</evidence>
<dbReference type="InterPro" id="IPR050091">
    <property type="entry name" value="PKS_NRPS_Biosynth_Enz"/>
</dbReference>
<dbReference type="InterPro" id="IPR001242">
    <property type="entry name" value="Condensation_dom"/>
</dbReference>
<dbReference type="Pfam" id="PF08659">
    <property type="entry name" value="KR"/>
    <property type="match status" value="1"/>
</dbReference>
<dbReference type="Pfam" id="PF08242">
    <property type="entry name" value="Methyltransf_12"/>
    <property type="match status" value="1"/>
</dbReference>
<dbReference type="InterPro" id="IPR023213">
    <property type="entry name" value="CAT-like_dom_sf"/>
</dbReference>
<dbReference type="Pfam" id="PF02801">
    <property type="entry name" value="Ketoacyl-synt_C"/>
    <property type="match status" value="1"/>
</dbReference>
<keyword evidence="9" id="KW-0443">Lipid metabolism</keyword>
<evidence type="ECO:0000256" key="3">
    <source>
        <dbReference type="ARBA" id="ARBA00006484"/>
    </source>
</evidence>
<dbReference type="InterPro" id="IPR006162">
    <property type="entry name" value="Ppantetheine_attach_site"/>
</dbReference>
<evidence type="ECO:0000256" key="5">
    <source>
        <dbReference type="ARBA" id="ARBA00022553"/>
    </source>
</evidence>
<dbReference type="SMART" id="SM00825">
    <property type="entry name" value="PKS_KS"/>
    <property type="match status" value="1"/>
</dbReference>
<dbReference type="InterPro" id="IPR029063">
    <property type="entry name" value="SAM-dependent_MTases_sf"/>
</dbReference>
<keyword evidence="5" id="KW-0597">Phosphoprotein</keyword>
<evidence type="ECO:0000256" key="7">
    <source>
        <dbReference type="ARBA" id="ARBA00022679"/>
    </source>
</evidence>
<dbReference type="InterPro" id="IPR009081">
    <property type="entry name" value="PP-bd_ACP"/>
</dbReference>
<dbReference type="CDD" id="cd00833">
    <property type="entry name" value="PKS"/>
    <property type="match status" value="1"/>
</dbReference>
<evidence type="ECO:0000256" key="2">
    <source>
        <dbReference type="ARBA" id="ARBA00005194"/>
    </source>
</evidence>
<dbReference type="InterPro" id="IPR020806">
    <property type="entry name" value="PKS_PP-bd"/>
</dbReference>